<reference evidence="1 2" key="1">
    <citation type="submission" date="2019-01" db="EMBL/GenBank/DDBJ databases">
        <title>Draft genome sequences of the type strains of six Macrococcus species.</title>
        <authorList>
            <person name="Mazhar S."/>
            <person name="Altermann E."/>
            <person name="Hill C."/>
            <person name="Mcauliffe O."/>
        </authorList>
    </citation>
    <scope>NUCLEOTIDE SEQUENCE [LARGE SCALE GENOMIC DNA]</scope>
    <source>
        <strain evidence="1 2">ATCC 51828</strain>
    </source>
</reference>
<dbReference type="Gene3D" id="3.40.50.880">
    <property type="match status" value="1"/>
</dbReference>
<dbReference type="OrthoDB" id="9813383at2"/>
<name>A0A9Q8FQH2_9STAP</name>
<keyword evidence="1" id="KW-0378">Hydrolase</keyword>
<keyword evidence="2" id="KW-1185">Reference proteome</keyword>
<dbReference type="GO" id="GO:0033969">
    <property type="term" value="F:gamma-glutamyl-gamma-aminobutyrate hydrolase activity"/>
    <property type="evidence" value="ECO:0007669"/>
    <property type="project" value="TreeGrafter"/>
</dbReference>
<dbReference type="InterPro" id="IPR044668">
    <property type="entry name" value="PuuD-like"/>
</dbReference>
<comment type="caution">
    <text evidence="1">The sequence shown here is derived from an EMBL/GenBank/DDBJ whole genome shotgun (WGS) entry which is preliminary data.</text>
</comment>
<protein>
    <submittedName>
        <fullName evidence="1">Gamma-glutamyl-gamma-aminobutyrate hydrolase family protein</fullName>
    </submittedName>
</protein>
<dbReference type="Pfam" id="PF07722">
    <property type="entry name" value="Peptidase_C26"/>
    <property type="match status" value="1"/>
</dbReference>
<evidence type="ECO:0000313" key="1">
    <source>
        <dbReference type="EMBL" id="TDM02432.1"/>
    </source>
</evidence>
<dbReference type="GO" id="GO:0005829">
    <property type="term" value="C:cytosol"/>
    <property type="evidence" value="ECO:0007669"/>
    <property type="project" value="TreeGrafter"/>
</dbReference>
<dbReference type="GO" id="GO:0006598">
    <property type="term" value="P:polyamine catabolic process"/>
    <property type="evidence" value="ECO:0007669"/>
    <property type="project" value="TreeGrafter"/>
</dbReference>
<dbReference type="PROSITE" id="PS51273">
    <property type="entry name" value="GATASE_TYPE_1"/>
    <property type="match status" value="1"/>
</dbReference>
<evidence type="ECO:0000313" key="2">
    <source>
        <dbReference type="Proteomes" id="UP000295280"/>
    </source>
</evidence>
<dbReference type="Proteomes" id="UP000295280">
    <property type="component" value="Unassembled WGS sequence"/>
</dbReference>
<organism evidence="1 2">
    <name type="scientific">Macrococcus carouselicus</name>
    <dbReference type="NCBI Taxonomy" id="69969"/>
    <lineage>
        <taxon>Bacteria</taxon>
        <taxon>Bacillati</taxon>
        <taxon>Bacillota</taxon>
        <taxon>Bacilli</taxon>
        <taxon>Bacillales</taxon>
        <taxon>Staphylococcaceae</taxon>
        <taxon>Macrococcus</taxon>
    </lineage>
</organism>
<dbReference type="InterPro" id="IPR011697">
    <property type="entry name" value="Peptidase_C26"/>
</dbReference>
<sequence length="256" mass="28468">MNMKRPIIGITSEVLNNGNLHALKEYVDAVSDLGGVPMLLAKTTEDEAIKEQVNRIDGLYLTGGTDIDPATYDEEPHPMLGRVESGRDAYELKVLEYALNRAIPILAICRGSQLLNIIHGGSMYQDINSEIEGDLIQHKMQSDRDFLQHSIEVKSGTKLHDIVGETKFRINSVHHQANDEIGEGLIISATAPDGVIEAIESQNDTFMFGLQFHPEALYYKHEPSKKIIAAFIQAAAEHYAAMGEEIDEQKQKEVKE</sequence>
<dbReference type="PANTHER" id="PTHR43235:SF1">
    <property type="entry name" value="GLUTAMINE AMIDOTRANSFERASE PB2B2.05-RELATED"/>
    <property type="match status" value="1"/>
</dbReference>
<gene>
    <name evidence="1" type="ORF">ERX40_07710</name>
</gene>
<accession>A0A9Q8FQH2</accession>
<dbReference type="InterPro" id="IPR029062">
    <property type="entry name" value="Class_I_gatase-like"/>
</dbReference>
<dbReference type="FunFam" id="3.40.50.880:FF:000030">
    <property type="entry name" value="Gamma-glutamyl-gamma-aminobutyrate hydrolase PuuD"/>
    <property type="match status" value="1"/>
</dbReference>
<dbReference type="AlphaFoldDB" id="A0A9Q8FQH2"/>
<dbReference type="SUPFAM" id="SSF52317">
    <property type="entry name" value="Class I glutamine amidotransferase-like"/>
    <property type="match status" value="1"/>
</dbReference>
<proteinExistence type="predicted"/>
<dbReference type="CDD" id="cd01745">
    <property type="entry name" value="GATase1_2"/>
    <property type="match status" value="1"/>
</dbReference>
<dbReference type="PANTHER" id="PTHR43235">
    <property type="entry name" value="GLUTAMINE AMIDOTRANSFERASE PB2B2.05-RELATED"/>
    <property type="match status" value="1"/>
</dbReference>
<dbReference type="EMBL" id="SCWD01000002">
    <property type="protein sequence ID" value="TDM02432.1"/>
    <property type="molecule type" value="Genomic_DNA"/>
</dbReference>